<name>A0A382UBJ7_9ZZZZ</name>
<reference evidence="1" key="1">
    <citation type="submission" date="2018-05" db="EMBL/GenBank/DDBJ databases">
        <authorList>
            <person name="Lanie J.A."/>
            <person name="Ng W.-L."/>
            <person name="Kazmierczak K.M."/>
            <person name="Andrzejewski T.M."/>
            <person name="Davidsen T.M."/>
            <person name="Wayne K.J."/>
            <person name="Tettelin H."/>
            <person name="Glass J.I."/>
            <person name="Rusch D."/>
            <person name="Podicherti R."/>
            <person name="Tsui H.-C.T."/>
            <person name="Winkler M.E."/>
        </authorList>
    </citation>
    <scope>NUCLEOTIDE SEQUENCE</scope>
</reference>
<protein>
    <submittedName>
        <fullName evidence="1">Uncharacterized protein</fullName>
    </submittedName>
</protein>
<proteinExistence type="predicted"/>
<sequence length="29" mass="3441">MVNIHQLILVYRKIALTPPCDRYLEQSLL</sequence>
<evidence type="ECO:0000313" key="1">
    <source>
        <dbReference type="EMBL" id="SVD31048.1"/>
    </source>
</evidence>
<organism evidence="1">
    <name type="scientific">marine metagenome</name>
    <dbReference type="NCBI Taxonomy" id="408172"/>
    <lineage>
        <taxon>unclassified sequences</taxon>
        <taxon>metagenomes</taxon>
        <taxon>ecological metagenomes</taxon>
    </lineage>
</organism>
<gene>
    <name evidence="1" type="ORF">METZ01_LOCUS383902</name>
</gene>
<accession>A0A382UBJ7</accession>
<dbReference type="AlphaFoldDB" id="A0A382UBJ7"/>
<dbReference type="EMBL" id="UINC01142609">
    <property type="protein sequence ID" value="SVD31048.1"/>
    <property type="molecule type" value="Genomic_DNA"/>
</dbReference>